<proteinExistence type="predicted"/>
<name>A0A085VPU7_PSESX</name>
<dbReference type="RefSeq" id="WP_032626232.1">
    <property type="nucleotide sequence ID" value="NZ_JPQU01000018.1"/>
</dbReference>
<evidence type="ECO:0000313" key="2">
    <source>
        <dbReference type="Proteomes" id="UP000028631"/>
    </source>
</evidence>
<protein>
    <submittedName>
        <fullName evidence="1">Uncharacterized protein</fullName>
    </submittedName>
</protein>
<organism evidence="1 2">
    <name type="scientific">Pseudomonas syringae</name>
    <dbReference type="NCBI Taxonomy" id="317"/>
    <lineage>
        <taxon>Bacteria</taxon>
        <taxon>Pseudomonadati</taxon>
        <taxon>Pseudomonadota</taxon>
        <taxon>Gammaproteobacteria</taxon>
        <taxon>Pseudomonadales</taxon>
        <taxon>Pseudomonadaceae</taxon>
        <taxon>Pseudomonas</taxon>
    </lineage>
</organism>
<dbReference type="InterPro" id="IPR029058">
    <property type="entry name" value="AB_hydrolase_fold"/>
</dbReference>
<dbReference type="Proteomes" id="UP000028631">
    <property type="component" value="Unassembled WGS sequence"/>
</dbReference>
<reference evidence="1 2" key="1">
    <citation type="submission" date="2014-07" db="EMBL/GenBank/DDBJ databases">
        <title>Draft Genome Sequences of Environmental Pseudomonas syringae strains.</title>
        <authorList>
            <person name="Baltrus D.A."/>
            <person name="Berge O."/>
            <person name="Morris C."/>
        </authorList>
    </citation>
    <scope>NUCLEOTIDE SEQUENCE [LARGE SCALE GENOMIC DNA]</scope>
    <source>
        <strain evidence="1 2">GAW0119</strain>
    </source>
</reference>
<dbReference type="AlphaFoldDB" id="A0A085VPU7"/>
<sequence>MSVFTIFFCGTGSTKFDILHPNYYDGELISTLAQNMAGREFADWIAMDGPGSGNLQADELFTQPKFYNWTGTLFGKGWYENVQHAVNIIKGKTDWKRTKLTETDYKRLKAAGVPIPNASDEPSSWLWRHYDYGDRKVTPQELQEKIIKIFRKGGLIPSKVNMVGWSRGGISCHMLANAMAGDPALRQIPVNIFAVDPVPGLGNFQLEKVHLGKNVKEYVAFYARDERSTGFSCVIPRTDSATRVSIYPMAGRHATLVGNASFNGAARGGSLTEAGKLVRHFAEVCLTRWGSSLNKKLNLSPAQISSLHQSVVMHEDTFRAMWKNSYTNLTEHKNSQRKVSHGDRSVHFSALEGPQFSPPVGLAASLQKGNDAYKDIH</sequence>
<gene>
    <name evidence="1" type="ORF">IV01_03825</name>
</gene>
<evidence type="ECO:0000313" key="1">
    <source>
        <dbReference type="EMBL" id="KFE57460.1"/>
    </source>
</evidence>
<dbReference type="SUPFAM" id="SSF53474">
    <property type="entry name" value="alpha/beta-Hydrolases"/>
    <property type="match status" value="1"/>
</dbReference>
<dbReference type="OrthoDB" id="1432332at2"/>
<dbReference type="EMBL" id="JPQU01000018">
    <property type="protein sequence ID" value="KFE57460.1"/>
    <property type="molecule type" value="Genomic_DNA"/>
</dbReference>
<accession>A0A085VPU7</accession>
<keyword evidence="2" id="KW-1185">Reference proteome</keyword>
<comment type="caution">
    <text evidence="1">The sequence shown here is derived from an EMBL/GenBank/DDBJ whole genome shotgun (WGS) entry which is preliminary data.</text>
</comment>
<dbReference type="PATRIC" id="fig|317.175.peg.810"/>